<evidence type="ECO:0000313" key="4">
    <source>
        <dbReference type="EnsemblPlants" id="AES81905"/>
    </source>
</evidence>
<feature type="domain" description="Late nodulin" evidence="2">
    <location>
        <begin position="1"/>
        <end position="53"/>
    </location>
</feature>
<keyword evidence="1" id="KW-0732">Signal</keyword>
<organism evidence="3 5">
    <name type="scientific">Medicago truncatula</name>
    <name type="common">Barrel medic</name>
    <name type="synonym">Medicago tribuloides</name>
    <dbReference type="NCBI Taxonomy" id="3880"/>
    <lineage>
        <taxon>Eukaryota</taxon>
        <taxon>Viridiplantae</taxon>
        <taxon>Streptophyta</taxon>
        <taxon>Embryophyta</taxon>
        <taxon>Tracheophyta</taxon>
        <taxon>Spermatophyta</taxon>
        <taxon>Magnoliopsida</taxon>
        <taxon>eudicotyledons</taxon>
        <taxon>Gunneridae</taxon>
        <taxon>Pentapetalae</taxon>
        <taxon>rosids</taxon>
        <taxon>fabids</taxon>
        <taxon>Fabales</taxon>
        <taxon>Fabaceae</taxon>
        <taxon>Papilionoideae</taxon>
        <taxon>50 kb inversion clade</taxon>
        <taxon>NPAAA clade</taxon>
        <taxon>Hologalegina</taxon>
        <taxon>IRL clade</taxon>
        <taxon>Trifolieae</taxon>
        <taxon>Medicago</taxon>
    </lineage>
</organism>
<dbReference type="PaxDb" id="3880-AES81905"/>
<feature type="signal peptide" evidence="1">
    <location>
        <begin position="1"/>
        <end position="24"/>
    </location>
</feature>
<evidence type="ECO:0000313" key="3">
    <source>
        <dbReference type="EMBL" id="AES81905.1"/>
    </source>
</evidence>
<name>G7L3W6_MEDTR</name>
<dbReference type="EnsemblPlants" id="AES81905">
    <property type="protein sequence ID" value="AES81905"/>
    <property type="gene ID" value="MTR_7g102160"/>
</dbReference>
<evidence type="ECO:0000256" key="1">
    <source>
        <dbReference type="SAM" id="SignalP"/>
    </source>
</evidence>
<feature type="chain" id="PRO_5014574001" evidence="1">
    <location>
        <begin position="25"/>
        <end position="63"/>
    </location>
</feature>
<reference evidence="3 5" key="1">
    <citation type="journal article" date="2011" name="Nature">
        <title>The Medicago genome provides insight into the evolution of rhizobial symbioses.</title>
        <authorList>
            <person name="Young N.D."/>
            <person name="Debelle F."/>
            <person name="Oldroyd G.E."/>
            <person name="Geurts R."/>
            <person name="Cannon S.B."/>
            <person name="Udvardi M.K."/>
            <person name="Benedito V.A."/>
            <person name="Mayer K.F."/>
            <person name="Gouzy J."/>
            <person name="Schoof H."/>
            <person name="Van de Peer Y."/>
            <person name="Proost S."/>
            <person name="Cook D.R."/>
            <person name="Meyers B.C."/>
            <person name="Spannagl M."/>
            <person name="Cheung F."/>
            <person name="De Mita S."/>
            <person name="Krishnakumar V."/>
            <person name="Gundlach H."/>
            <person name="Zhou S."/>
            <person name="Mudge J."/>
            <person name="Bharti A.K."/>
            <person name="Murray J.D."/>
            <person name="Naoumkina M.A."/>
            <person name="Rosen B."/>
            <person name="Silverstein K.A."/>
            <person name="Tang H."/>
            <person name="Rombauts S."/>
            <person name="Zhao P.X."/>
            <person name="Zhou P."/>
            <person name="Barbe V."/>
            <person name="Bardou P."/>
            <person name="Bechner M."/>
            <person name="Bellec A."/>
            <person name="Berger A."/>
            <person name="Berges H."/>
            <person name="Bidwell S."/>
            <person name="Bisseling T."/>
            <person name="Choisne N."/>
            <person name="Couloux A."/>
            <person name="Denny R."/>
            <person name="Deshpande S."/>
            <person name="Dai X."/>
            <person name="Doyle J.J."/>
            <person name="Dudez A.M."/>
            <person name="Farmer A.D."/>
            <person name="Fouteau S."/>
            <person name="Franken C."/>
            <person name="Gibelin C."/>
            <person name="Gish J."/>
            <person name="Goldstein S."/>
            <person name="Gonzalez A.J."/>
            <person name="Green P.J."/>
            <person name="Hallab A."/>
            <person name="Hartog M."/>
            <person name="Hua A."/>
            <person name="Humphray S.J."/>
            <person name="Jeong D.H."/>
            <person name="Jing Y."/>
            <person name="Jocker A."/>
            <person name="Kenton S.M."/>
            <person name="Kim D.J."/>
            <person name="Klee K."/>
            <person name="Lai H."/>
            <person name="Lang C."/>
            <person name="Lin S."/>
            <person name="Macmil S.L."/>
            <person name="Magdelenat G."/>
            <person name="Matthews L."/>
            <person name="McCorrison J."/>
            <person name="Monaghan E.L."/>
            <person name="Mun J.H."/>
            <person name="Najar F.Z."/>
            <person name="Nicholson C."/>
            <person name="Noirot C."/>
            <person name="O'Bleness M."/>
            <person name="Paule C.R."/>
            <person name="Poulain J."/>
            <person name="Prion F."/>
            <person name="Qin B."/>
            <person name="Qu C."/>
            <person name="Retzel E.F."/>
            <person name="Riddle C."/>
            <person name="Sallet E."/>
            <person name="Samain S."/>
            <person name="Samson N."/>
            <person name="Sanders I."/>
            <person name="Saurat O."/>
            <person name="Scarpelli C."/>
            <person name="Schiex T."/>
            <person name="Segurens B."/>
            <person name="Severin A.J."/>
            <person name="Sherrier D.J."/>
            <person name="Shi R."/>
            <person name="Sims S."/>
            <person name="Singer S.R."/>
            <person name="Sinharoy S."/>
            <person name="Sterck L."/>
            <person name="Viollet A."/>
            <person name="Wang B.B."/>
            <person name="Wang K."/>
            <person name="Wang M."/>
            <person name="Wang X."/>
            <person name="Warfsmann J."/>
            <person name="Weissenbach J."/>
            <person name="White D.D."/>
            <person name="White J.D."/>
            <person name="Wiley G.B."/>
            <person name="Wincker P."/>
            <person name="Xing Y."/>
            <person name="Yang L."/>
            <person name="Yao Z."/>
            <person name="Ying F."/>
            <person name="Zhai J."/>
            <person name="Zhou L."/>
            <person name="Zuber A."/>
            <person name="Denarie J."/>
            <person name="Dixon R.A."/>
            <person name="May G.D."/>
            <person name="Schwartz D.C."/>
            <person name="Rogers J."/>
            <person name="Quetier F."/>
            <person name="Town C.D."/>
            <person name="Roe B.A."/>
        </authorList>
    </citation>
    <scope>NUCLEOTIDE SEQUENCE [LARGE SCALE GENOMIC DNA]</scope>
    <source>
        <strain evidence="3">A17</strain>
        <strain evidence="4 5">cv. Jemalong A17</strain>
    </source>
</reference>
<accession>G7L3W6</accession>
<reference evidence="3 5" key="2">
    <citation type="journal article" date="2014" name="BMC Genomics">
        <title>An improved genome release (version Mt4.0) for the model legume Medicago truncatula.</title>
        <authorList>
            <person name="Tang H."/>
            <person name="Krishnakumar V."/>
            <person name="Bidwell S."/>
            <person name="Rosen B."/>
            <person name="Chan A."/>
            <person name="Zhou S."/>
            <person name="Gentzbittel L."/>
            <person name="Childs K.L."/>
            <person name="Yandell M."/>
            <person name="Gundlach H."/>
            <person name="Mayer K.F."/>
            <person name="Schwartz D.C."/>
            <person name="Town C.D."/>
        </authorList>
    </citation>
    <scope>GENOME REANNOTATION</scope>
    <source>
        <strain evidence="4 5">cv. Jemalong A17</strain>
    </source>
</reference>
<keyword evidence="5" id="KW-1185">Reference proteome</keyword>
<protein>
    <submittedName>
        <fullName evidence="3">Nodule Cysteine-Rich (NCR) secreted peptide</fullName>
    </submittedName>
</protein>
<reference evidence="4" key="3">
    <citation type="submission" date="2015-04" db="UniProtKB">
        <authorList>
            <consortium name="EnsemblPlants"/>
        </authorList>
    </citation>
    <scope>IDENTIFICATION</scope>
    <source>
        <strain evidence="4">cv. Jemalong A17</strain>
    </source>
</reference>
<sequence>MAEISKFFYAFIIFISLILDVTNAGPIFCYNDDDCPHICSHPRVQKCRMFLCHCEEVEEKDEK</sequence>
<proteinExistence type="predicted"/>
<dbReference type="InterPro" id="IPR009810">
    <property type="entry name" value="Nodulin_late_dom"/>
</dbReference>
<dbReference type="Pfam" id="PF07127">
    <property type="entry name" value="Nodulin_late"/>
    <property type="match status" value="1"/>
</dbReference>
<dbReference type="Proteomes" id="UP000002051">
    <property type="component" value="Unassembled WGS sequence"/>
</dbReference>
<evidence type="ECO:0000259" key="2">
    <source>
        <dbReference type="Pfam" id="PF07127"/>
    </source>
</evidence>
<dbReference type="GO" id="GO:0046872">
    <property type="term" value="F:metal ion binding"/>
    <property type="evidence" value="ECO:0007669"/>
    <property type="project" value="InterPro"/>
</dbReference>
<dbReference type="EMBL" id="CM001223">
    <property type="protein sequence ID" value="AES81905.1"/>
    <property type="molecule type" value="Genomic_DNA"/>
</dbReference>
<gene>
    <name evidence="3" type="ordered locus">MTR_7g102160</name>
</gene>
<dbReference type="AlphaFoldDB" id="G7L3W6"/>
<dbReference type="HOGENOM" id="CLU_181053_0_0_1"/>
<evidence type="ECO:0000313" key="5">
    <source>
        <dbReference type="Proteomes" id="UP000002051"/>
    </source>
</evidence>